<evidence type="ECO:0000256" key="2">
    <source>
        <dbReference type="SAM" id="SignalP"/>
    </source>
</evidence>
<feature type="chain" id="PRO_5046166396" evidence="2">
    <location>
        <begin position="29"/>
        <end position="105"/>
    </location>
</feature>
<dbReference type="EMBL" id="JBIATK010000001">
    <property type="protein sequence ID" value="MFF4021459.1"/>
    <property type="molecule type" value="Genomic_DNA"/>
</dbReference>
<proteinExistence type="predicted"/>
<accession>A0ABW6T907</accession>
<evidence type="ECO:0000313" key="4">
    <source>
        <dbReference type="Proteomes" id="UP001602089"/>
    </source>
</evidence>
<dbReference type="RefSeq" id="WP_387128757.1">
    <property type="nucleotide sequence ID" value="NZ_JBIATK010000001.1"/>
</dbReference>
<feature type="transmembrane region" description="Helical" evidence="1">
    <location>
        <begin position="80"/>
        <end position="99"/>
    </location>
</feature>
<organism evidence="3 4">
    <name type="scientific">Nocardia elegans</name>
    <dbReference type="NCBI Taxonomy" id="300029"/>
    <lineage>
        <taxon>Bacteria</taxon>
        <taxon>Bacillati</taxon>
        <taxon>Actinomycetota</taxon>
        <taxon>Actinomycetes</taxon>
        <taxon>Mycobacteriales</taxon>
        <taxon>Nocardiaceae</taxon>
        <taxon>Nocardia</taxon>
    </lineage>
</organism>
<protein>
    <submittedName>
        <fullName evidence="3">DUF6861 domain-containing protein</fullName>
    </submittedName>
</protein>
<evidence type="ECO:0000313" key="3">
    <source>
        <dbReference type="EMBL" id="MFF4021459.1"/>
    </source>
</evidence>
<feature type="signal peptide" evidence="2">
    <location>
        <begin position="1"/>
        <end position="28"/>
    </location>
</feature>
<evidence type="ECO:0000256" key="1">
    <source>
        <dbReference type="SAM" id="Phobius"/>
    </source>
</evidence>
<comment type="caution">
    <text evidence="3">The sequence shown here is derived from an EMBL/GenBank/DDBJ whole genome shotgun (WGS) entry which is preliminary data.</text>
</comment>
<dbReference type="Proteomes" id="UP001602089">
    <property type="component" value="Unassembled WGS sequence"/>
</dbReference>
<keyword evidence="1" id="KW-0812">Transmembrane</keyword>
<keyword evidence="1" id="KW-0472">Membrane</keyword>
<keyword evidence="2" id="KW-0732">Signal</keyword>
<keyword evidence="4" id="KW-1185">Reference proteome</keyword>
<gene>
    <name evidence="3" type="ORF">ACFYY5_01320</name>
</gene>
<sequence>MLRLISRLVLVGISSLIVLVAAPTAAYAQEPASSAVQTAEEIKMPPGDTQEVRTGAGAVIGGVLGALAGLPLFGIGAIPGAIIGAGLGALIGFASWQIANAYMGG</sequence>
<reference evidence="3 4" key="1">
    <citation type="submission" date="2024-10" db="EMBL/GenBank/DDBJ databases">
        <title>The Natural Products Discovery Center: Release of the First 8490 Sequenced Strains for Exploring Actinobacteria Biosynthetic Diversity.</title>
        <authorList>
            <person name="Kalkreuter E."/>
            <person name="Kautsar S.A."/>
            <person name="Yang D."/>
            <person name="Bader C.D."/>
            <person name="Teijaro C.N."/>
            <person name="Fluegel L."/>
            <person name="Davis C.M."/>
            <person name="Simpson J.R."/>
            <person name="Lauterbach L."/>
            <person name="Steele A.D."/>
            <person name="Gui C."/>
            <person name="Meng S."/>
            <person name="Li G."/>
            <person name="Viehrig K."/>
            <person name="Ye F."/>
            <person name="Su P."/>
            <person name="Kiefer A.F."/>
            <person name="Nichols A."/>
            <person name="Cepeda A.J."/>
            <person name="Yan W."/>
            <person name="Fan B."/>
            <person name="Jiang Y."/>
            <person name="Adhikari A."/>
            <person name="Zheng C.-J."/>
            <person name="Schuster L."/>
            <person name="Cowan T.M."/>
            <person name="Smanski M.J."/>
            <person name="Chevrette M.G."/>
            <person name="De Carvalho L.P.S."/>
            <person name="Shen B."/>
        </authorList>
    </citation>
    <scope>NUCLEOTIDE SEQUENCE [LARGE SCALE GENOMIC DNA]</scope>
    <source>
        <strain evidence="3 4">NPDC001867</strain>
    </source>
</reference>
<keyword evidence="1" id="KW-1133">Transmembrane helix</keyword>
<name>A0ABW6T907_9NOCA</name>